<dbReference type="EMBL" id="JABFCT010000018">
    <property type="protein sequence ID" value="KAF5869141.1"/>
    <property type="molecule type" value="Genomic_DNA"/>
</dbReference>
<name>A0A8H6AK65_9HELO</name>
<feature type="compositionally biased region" description="Basic and acidic residues" evidence="1">
    <location>
        <begin position="399"/>
        <end position="423"/>
    </location>
</feature>
<feature type="compositionally biased region" description="Low complexity" evidence="1">
    <location>
        <begin position="470"/>
        <end position="479"/>
    </location>
</feature>
<sequence>MKHRSPISLSPDVERRIKDPEVLRVLRLFISLGQTDIIEFLNGTIHKNPQEVRKTLDTVYYYVKRGLQTQKYLTEQMRTAADPSDWPYSSEVDKPFTPDEKQLIEKFGTRWPTVRGALDMFRNNFEHCVEKRKWKGSTGLTYRAWSTVNVCPNKLLWDGNSSAYENERFLAYLQPKFIIFYPGLVNLAFLEQNQVDELEGDEERFGEQWTGLQFRKRIAAVTSETIEECSSIDDIYINLDRLWTGGKLAQKRRLMRTEFVRQSDRLVKANATDFGKFSYARGWQKFENFWQPADMAGSILHLTKMMVGYKPRTDGNLIYNSESLSAVRMYGIVPATTHTSSPESLSNSVSKYAEKNRERGKLHDMSRKERTEVKERPPTQNSRDRGSSKTRTGSHGQQQHRESDKRAESKPPAKKLESSDKVKTHPPGHSQTRAKPHPRESVSRAEAKPPAKQSSSGSRKPAAQSVPSLSRTGGSTSRR</sequence>
<comment type="caution">
    <text evidence="2">The sequence shown here is derived from an EMBL/GenBank/DDBJ whole genome shotgun (WGS) entry which is preliminary data.</text>
</comment>
<feature type="compositionally biased region" description="Basic and acidic residues" evidence="1">
    <location>
        <begin position="352"/>
        <end position="387"/>
    </location>
</feature>
<dbReference type="Proteomes" id="UP000531561">
    <property type="component" value="Unassembled WGS sequence"/>
</dbReference>
<proteinExistence type="predicted"/>
<organism evidence="2 3">
    <name type="scientific">Botrytis fragariae</name>
    <dbReference type="NCBI Taxonomy" id="1964551"/>
    <lineage>
        <taxon>Eukaryota</taxon>
        <taxon>Fungi</taxon>
        <taxon>Dikarya</taxon>
        <taxon>Ascomycota</taxon>
        <taxon>Pezizomycotina</taxon>
        <taxon>Leotiomycetes</taxon>
        <taxon>Helotiales</taxon>
        <taxon>Sclerotiniaceae</taxon>
        <taxon>Botrytis</taxon>
    </lineage>
</organism>
<feature type="compositionally biased region" description="Polar residues" evidence="1">
    <location>
        <begin position="336"/>
        <end position="350"/>
    </location>
</feature>
<gene>
    <name evidence="2" type="ORF">Bfra_011684</name>
</gene>
<feature type="region of interest" description="Disordered" evidence="1">
    <location>
        <begin position="336"/>
        <end position="479"/>
    </location>
</feature>
<reference evidence="2 3" key="1">
    <citation type="journal article" date="2020" name="Phytopathology">
        <title>A high-quality genome resource of Botrytis fragariae, a new and rapidly spreading fungal pathogen causing strawberry gray mold in the U.S.A.</title>
        <authorList>
            <person name="Wu Y."/>
            <person name="Saski C.A."/>
            <person name="Schnabel G."/>
            <person name="Xiao S."/>
            <person name="Hu M."/>
        </authorList>
    </citation>
    <scope>NUCLEOTIDE SEQUENCE [LARGE SCALE GENOMIC DNA]</scope>
    <source>
        <strain evidence="2 3">BVB16</strain>
    </source>
</reference>
<protein>
    <submittedName>
        <fullName evidence="2">Uncharacterized protein</fullName>
    </submittedName>
</protein>
<evidence type="ECO:0000313" key="3">
    <source>
        <dbReference type="Proteomes" id="UP000531561"/>
    </source>
</evidence>
<keyword evidence="3" id="KW-1185">Reference proteome</keyword>
<feature type="compositionally biased region" description="Basic and acidic residues" evidence="1">
    <location>
        <begin position="437"/>
        <end position="449"/>
    </location>
</feature>
<accession>A0A8H6AK65</accession>
<dbReference type="RefSeq" id="XP_037188090.1">
    <property type="nucleotide sequence ID" value="XM_037342010.1"/>
</dbReference>
<dbReference type="GeneID" id="59265702"/>
<dbReference type="OrthoDB" id="3561839at2759"/>
<evidence type="ECO:0000313" key="2">
    <source>
        <dbReference type="EMBL" id="KAF5869141.1"/>
    </source>
</evidence>
<dbReference type="AlphaFoldDB" id="A0A8H6AK65"/>
<evidence type="ECO:0000256" key="1">
    <source>
        <dbReference type="SAM" id="MobiDB-lite"/>
    </source>
</evidence>